<feature type="region of interest" description="Disordered" evidence="1">
    <location>
        <begin position="1"/>
        <end position="23"/>
    </location>
</feature>
<dbReference type="InterPro" id="IPR008928">
    <property type="entry name" value="6-hairpin_glycosidase_sf"/>
</dbReference>
<dbReference type="PANTHER" id="PTHR31047:SF0">
    <property type="entry name" value="MEIOTICALLY UP-REGULATED GENE 157 PROTEIN"/>
    <property type="match status" value="1"/>
</dbReference>
<organism evidence="2 3">
    <name type="scientific">Geochorda subterranea</name>
    <dbReference type="NCBI Taxonomy" id="3109564"/>
    <lineage>
        <taxon>Bacteria</taxon>
        <taxon>Bacillati</taxon>
        <taxon>Bacillota</taxon>
        <taxon>Limnochordia</taxon>
        <taxon>Limnochordales</taxon>
        <taxon>Geochordaceae</taxon>
        <taxon>Geochorda</taxon>
    </lineage>
</organism>
<dbReference type="Proteomes" id="UP001333102">
    <property type="component" value="Chromosome"/>
</dbReference>
<keyword evidence="3" id="KW-1185">Reference proteome</keyword>
<proteinExistence type="predicted"/>
<protein>
    <submittedName>
        <fullName evidence="2">Glycoside hydrolase family 125 protein</fullName>
    </submittedName>
</protein>
<dbReference type="SMART" id="SM01149">
    <property type="entry name" value="DUF1237"/>
    <property type="match status" value="1"/>
</dbReference>
<accession>A0ABZ1BS47</accession>
<evidence type="ECO:0000313" key="2">
    <source>
        <dbReference type="EMBL" id="WRP15524.1"/>
    </source>
</evidence>
<dbReference type="Pfam" id="PF06824">
    <property type="entry name" value="Glyco_hydro_125"/>
    <property type="match status" value="1"/>
</dbReference>
<dbReference type="InterPro" id="IPR012341">
    <property type="entry name" value="6hp_glycosidase-like_sf"/>
</dbReference>
<gene>
    <name evidence="2" type="ORF">VLY81_04995</name>
</gene>
<reference evidence="3" key="1">
    <citation type="submission" date="2023-12" db="EMBL/GenBank/DDBJ databases">
        <title>Novel isolates from deep terrestrial aquifers shed light on the physiology and ecology of the class Limnochordia.</title>
        <authorList>
            <person name="Karnachuk O.V."/>
            <person name="Lukina A.P."/>
            <person name="Avakyan M.R."/>
            <person name="Kadnikov V."/>
            <person name="Begmatov S."/>
            <person name="Beletsky A.V."/>
            <person name="Mardanov A.V."/>
            <person name="Ravin N.V."/>
        </authorList>
    </citation>
    <scope>NUCLEOTIDE SEQUENCE [LARGE SCALE GENOMIC DNA]</scope>
    <source>
        <strain evidence="3">LN</strain>
    </source>
</reference>
<name>A0ABZ1BS47_9FIRM</name>
<dbReference type="PANTHER" id="PTHR31047">
    <property type="entry name" value="MEIOTICALLY UP-REGULATED GENE 157 PROTEIN"/>
    <property type="match status" value="1"/>
</dbReference>
<evidence type="ECO:0000256" key="1">
    <source>
        <dbReference type="SAM" id="MobiDB-lite"/>
    </source>
</evidence>
<dbReference type="SUPFAM" id="SSF48208">
    <property type="entry name" value="Six-hairpin glycosidases"/>
    <property type="match status" value="1"/>
</dbReference>
<evidence type="ECO:0000313" key="3">
    <source>
        <dbReference type="Proteomes" id="UP001333102"/>
    </source>
</evidence>
<dbReference type="InterPro" id="IPR008313">
    <property type="entry name" value="GH125"/>
</dbReference>
<dbReference type="GO" id="GO:0016787">
    <property type="term" value="F:hydrolase activity"/>
    <property type="evidence" value="ECO:0007669"/>
    <property type="project" value="UniProtKB-KW"/>
</dbReference>
<dbReference type="Gene3D" id="1.50.10.10">
    <property type="match status" value="2"/>
</dbReference>
<dbReference type="RefSeq" id="WP_324669932.1">
    <property type="nucleotide sequence ID" value="NZ_CP141614.1"/>
</dbReference>
<keyword evidence="2" id="KW-0378">Hydrolase</keyword>
<sequence length="654" mass="71880">MPSTAIPQGARPLMTPAPELQESRSPLVTGNEWVALPAIDPRDGGIRTIEVLSMQARGSLGLAAAPNPWAPGADPPDLLSLFWEIDGQRVGPPARSEVRWIEAWVPVLAWEHDGVRLEATVWAPPGHRGVLIRLEAANGRTGPVDLSFGVEGCWEHMVYSLFRSRPLNVHLCGRQDPWTGSLAMEALSAWPVLGWAVSWDGSPDIVEWGDDDPARGQGVRWRVGRRRTLAAGERDELVVYVTVAPEQDGARTTGVDLRRRGWQALLEQTRAWLHARRTSLPDAALADRIDRNRFFCYFFAAGRTLDTEEWVAVTSRSPRYYVSGAYWARDSLLWSLPALLTAEPATAREVLRFAFGRGWRHPGMHAQYIDGSVLYPGFELDELAAYPVALERYVDATGDESLLEEPDVRRALLAFVDELQWLAGPGPLYRTFLDPSDDPPPYPYLIYDNALAWRGLMSVARLARQSGLEAVARRAWHAAGSLREAILQQGIVEGPLGPMVAWAVDGHGRHMLYDDPPGSLQLLGVLGLLPPTHPAVVNTIRWVHSPHNPYLYEGEFGEAGCTHSPHPWPMAAANTLLALEAMAGATDASLEAMRRRAAHLLTRAPMDGGLVSETVDPVSGRARSGAAFATAAGYVAWVMRQTLRKSEAPCRTSV</sequence>
<dbReference type="EMBL" id="CP141614">
    <property type="protein sequence ID" value="WRP15524.1"/>
    <property type="molecule type" value="Genomic_DNA"/>
</dbReference>